<dbReference type="NCBIfam" id="NF040493">
    <property type="entry name" value="TA_anti_VapB"/>
    <property type="match status" value="1"/>
</dbReference>
<dbReference type="PANTHER" id="PTHR37550:SF3">
    <property type="entry name" value="ANTITOXIN VAPB1"/>
    <property type="match status" value="1"/>
</dbReference>
<organism evidence="1 2">
    <name type="scientific">Cereibacter sphaeroides</name>
    <name type="common">Rhodobacter sphaeroides</name>
    <dbReference type="NCBI Taxonomy" id="1063"/>
    <lineage>
        <taxon>Bacteria</taxon>
        <taxon>Pseudomonadati</taxon>
        <taxon>Pseudomonadota</taxon>
        <taxon>Alphaproteobacteria</taxon>
        <taxon>Rhodobacterales</taxon>
        <taxon>Paracoccaceae</taxon>
        <taxon>Cereibacter</taxon>
    </lineage>
</organism>
<name>A0AAX1UJZ2_CERSP</name>
<proteinExistence type="predicted"/>
<dbReference type="Gene3D" id="2.10.260.10">
    <property type="match status" value="1"/>
</dbReference>
<dbReference type="PANTHER" id="PTHR37550">
    <property type="entry name" value="ANTITOXIN VAPB1"/>
    <property type="match status" value="1"/>
</dbReference>
<dbReference type="Proteomes" id="UP000266305">
    <property type="component" value="Unassembled WGS sequence"/>
</dbReference>
<evidence type="ECO:0000313" key="2">
    <source>
        <dbReference type="Proteomes" id="UP000266305"/>
    </source>
</evidence>
<accession>A0AAX1UJZ2</accession>
<reference evidence="1 2" key="1">
    <citation type="submission" date="2018-08" db="EMBL/GenBank/DDBJ databases">
        <title>Draft genome sequence of Rhodobacter sphaeroides FY.</title>
        <authorList>
            <person name="Rayyan A."/>
            <person name="Meyer T.E."/>
            <person name="Kyndt J.A."/>
        </authorList>
    </citation>
    <scope>NUCLEOTIDE SEQUENCE [LARGE SCALE GENOMIC DNA]</scope>
    <source>
        <strain evidence="1 2">FY</strain>
    </source>
</reference>
<evidence type="ECO:0000313" key="1">
    <source>
        <dbReference type="EMBL" id="RHZ94252.1"/>
    </source>
</evidence>
<dbReference type="EMBL" id="QWGP01000013">
    <property type="protein sequence ID" value="RHZ94252.1"/>
    <property type="molecule type" value="Genomic_DNA"/>
</dbReference>
<dbReference type="InterPro" id="IPR051734">
    <property type="entry name" value="VapB_TA_antitoxins"/>
</dbReference>
<sequence length="76" mass="8767">MERGSVFMNNRTQAIRLPKSVALPEGTRSVDIVRSGRAWLIVPSQDSWAQWFDEVLSSEDFMERREQPDADERGDL</sequence>
<dbReference type="InterPro" id="IPR047976">
    <property type="entry name" value="Anti_VapB2-like"/>
</dbReference>
<comment type="caution">
    <text evidence="1">The sequence shown here is derived from an EMBL/GenBank/DDBJ whole genome shotgun (WGS) entry which is preliminary data.</text>
</comment>
<gene>
    <name evidence="1" type="ORF">D1114_12695</name>
</gene>
<dbReference type="AlphaFoldDB" id="A0AAX1UJZ2"/>
<protein>
    <submittedName>
        <fullName evidence="1">Antitoxin</fullName>
    </submittedName>
</protein>